<dbReference type="AlphaFoldDB" id="A0A117QW10"/>
<reference evidence="1 2" key="1">
    <citation type="submission" date="2015-10" db="EMBL/GenBank/DDBJ databases">
        <title>Draft genome sequence of Streptomyces canus DSM 40017, type strain for the species Streptomyces canus.</title>
        <authorList>
            <person name="Ruckert C."/>
            <person name="Winkler A."/>
            <person name="Kalinowski J."/>
            <person name="Kampfer P."/>
            <person name="Glaeser S."/>
        </authorList>
    </citation>
    <scope>NUCLEOTIDE SEQUENCE [LARGE SCALE GENOMIC DNA]</scope>
    <source>
        <strain evidence="1 2">DSM 40017</strain>
    </source>
</reference>
<evidence type="ECO:0000313" key="1">
    <source>
        <dbReference type="EMBL" id="KUN57222.1"/>
    </source>
</evidence>
<proteinExistence type="predicted"/>
<dbReference type="EMBL" id="LMWU01000077">
    <property type="protein sequence ID" value="KUN57222.1"/>
    <property type="molecule type" value="Genomic_DNA"/>
</dbReference>
<protein>
    <submittedName>
        <fullName evidence="1">Uncharacterized protein</fullName>
    </submittedName>
</protein>
<evidence type="ECO:0000313" key="2">
    <source>
        <dbReference type="Proteomes" id="UP000053669"/>
    </source>
</evidence>
<name>A0A117QW10_9ACTN</name>
<sequence length="86" mass="10028">MRRLSQDCVAVACEPGSADGRELTEEQHREAAAKLSRVWERIGFEPFQDGVHILDCHLQRPQDLLAERQEEFTALCRAWREHRSVR</sequence>
<organism evidence="1 2">
    <name type="scientific">Streptomyces canus</name>
    <dbReference type="NCBI Taxonomy" id="58343"/>
    <lineage>
        <taxon>Bacteria</taxon>
        <taxon>Bacillati</taxon>
        <taxon>Actinomycetota</taxon>
        <taxon>Actinomycetes</taxon>
        <taxon>Kitasatosporales</taxon>
        <taxon>Streptomycetaceae</taxon>
        <taxon>Streptomyces</taxon>
        <taxon>Streptomyces aurantiacus group</taxon>
    </lineage>
</organism>
<dbReference type="Proteomes" id="UP000053669">
    <property type="component" value="Unassembled WGS sequence"/>
</dbReference>
<gene>
    <name evidence="1" type="ORF">AQJ46_48355</name>
</gene>
<comment type="caution">
    <text evidence="1">The sequence shown here is derived from an EMBL/GenBank/DDBJ whole genome shotgun (WGS) entry which is preliminary data.</text>
</comment>
<accession>A0A117QW10</accession>